<dbReference type="InterPro" id="IPR011050">
    <property type="entry name" value="Pectin_lyase_fold/virulence"/>
</dbReference>
<keyword evidence="4" id="KW-1185">Reference proteome</keyword>
<feature type="signal peptide" evidence="1">
    <location>
        <begin position="1"/>
        <end position="23"/>
    </location>
</feature>
<dbReference type="SUPFAM" id="SSF103515">
    <property type="entry name" value="Autotransporter"/>
    <property type="match status" value="1"/>
</dbReference>
<proteinExistence type="predicted"/>
<reference evidence="3 4" key="2">
    <citation type="journal article" date="2011" name="PLoS Genet.">
        <title>Parallel evolution of a type IV secretion system in radiating lineages of the host-restricted bacterial pathogen Bartonella.</title>
        <authorList>
            <person name="Engel P."/>
            <person name="Salzburger W."/>
            <person name="Liesch M."/>
            <person name="Chang C.C."/>
            <person name="Maruyama S."/>
            <person name="Lanz C."/>
            <person name="Calteau A."/>
            <person name="Lajus A."/>
            <person name="Medigue C."/>
            <person name="Schuster S.C."/>
            <person name="Dehio C."/>
        </authorList>
    </citation>
    <scope>NUCLEOTIDE SEQUENCE [LARGE SCALE GENOMIC DNA]</scope>
    <source>
        <strain evidence="4">CIP 104772 / 73</strain>
    </source>
</reference>
<dbReference type="NCBIfam" id="TIGR01414">
    <property type="entry name" value="autotrans_barl"/>
    <property type="match status" value="1"/>
</dbReference>
<feature type="domain" description="Autotransporter" evidence="2">
    <location>
        <begin position="721"/>
        <end position="999"/>
    </location>
</feature>
<evidence type="ECO:0000313" key="4">
    <source>
        <dbReference type="Proteomes" id="UP000009101"/>
    </source>
</evidence>
<gene>
    <name evidence="3" type="ordered locus">BARCL_0476</name>
</gene>
<feature type="chain" id="PRO_5003216319" description="Autotransporter domain-containing protein" evidence="1">
    <location>
        <begin position="24"/>
        <end position="999"/>
    </location>
</feature>
<dbReference type="Gene3D" id="2.40.128.130">
    <property type="entry name" value="Autotransporter beta-domain"/>
    <property type="match status" value="1"/>
</dbReference>
<evidence type="ECO:0000256" key="1">
    <source>
        <dbReference type="SAM" id="SignalP"/>
    </source>
</evidence>
<evidence type="ECO:0000313" key="3">
    <source>
        <dbReference type="EMBL" id="CBI76157.1"/>
    </source>
</evidence>
<dbReference type="PROSITE" id="PS51208">
    <property type="entry name" value="AUTOTRANSPORTER"/>
    <property type="match status" value="1"/>
</dbReference>
<dbReference type="Proteomes" id="UP000009101">
    <property type="component" value="Chromosome"/>
</dbReference>
<dbReference type="RefSeq" id="WP_013544821.1">
    <property type="nucleotide sequence ID" value="NC_014932.1"/>
</dbReference>
<dbReference type="HOGENOM" id="CLU_007596_2_0_5"/>
<dbReference type="STRING" id="696125.BARCL_0476"/>
<dbReference type="InterPro" id="IPR012332">
    <property type="entry name" value="Autotransporter_pectin_lyase_C"/>
</dbReference>
<dbReference type="GO" id="GO:0019867">
    <property type="term" value="C:outer membrane"/>
    <property type="evidence" value="ECO:0007669"/>
    <property type="project" value="InterPro"/>
</dbReference>
<dbReference type="KEGG" id="bcd:BARCL_0476"/>
<dbReference type="AlphaFoldDB" id="E6YH19"/>
<name>E6YH19_BARC7</name>
<dbReference type="eggNOG" id="COG3468">
    <property type="taxonomic scope" value="Bacteria"/>
</dbReference>
<dbReference type="InterPro" id="IPR005546">
    <property type="entry name" value="Autotransporte_beta"/>
</dbReference>
<dbReference type="SUPFAM" id="SSF51126">
    <property type="entry name" value="Pectin lyase-like"/>
    <property type="match status" value="1"/>
</dbReference>
<dbReference type="SMART" id="SM00869">
    <property type="entry name" value="Autotransporter"/>
    <property type="match status" value="1"/>
</dbReference>
<dbReference type="OrthoDB" id="7922675at2"/>
<protein>
    <recommendedName>
        <fullName evidence="2">Autotransporter domain-containing protein</fullName>
    </recommendedName>
</protein>
<dbReference type="InterPro" id="IPR036709">
    <property type="entry name" value="Autotransporte_beta_dom_sf"/>
</dbReference>
<reference evidence="4" key="1">
    <citation type="submission" date="2009-11" db="EMBL/GenBank/DDBJ databases">
        <title>Genome sequencing of Bartonella species and comparative genomics.</title>
        <authorList>
            <person name="Engel P."/>
            <person name="Salzburger W."/>
            <person name="Marius L."/>
            <person name="Chao-Chin C."/>
            <person name="Soichi M."/>
            <person name="Christa L."/>
            <person name="Alexandra C."/>
            <person name="Aurelie L."/>
            <person name="Claudine M."/>
            <person name="Stephan S.C."/>
            <person name="Christoph D."/>
        </authorList>
    </citation>
    <scope>NUCLEOTIDE SEQUENCE [LARGE SCALE GENOMIC DNA]</scope>
    <source>
        <strain evidence="4">CIP 104772 / 73</strain>
    </source>
</reference>
<dbReference type="Pfam" id="PF03797">
    <property type="entry name" value="Autotransporter"/>
    <property type="match status" value="1"/>
</dbReference>
<keyword evidence="1" id="KW-0732">Signal</keyword>
<dbReference type="EMBL" id="FN645454">
    <property type="protein sequence ID" value="CBI76157.1"/>
    <property type="molecule type" value="Genomic_DNA"/>
</dbReference>
<dbReference type="InterPro" id="IPR006315">
    <property type="entry name" value="OM_autotransptr_brl_dom"/>
</dbReference>
<evidence type="ECO:0000259" key="2">
    <source>
        <dbReference type="PROSITE" id="PS51208"/>
    </source>
</evidence>
<organism evidence="3 4">
    <name type="scientific">Bartonella clarridgeiae (strain CCUG 45776 / CIP 104772 / 73)</name>
    <dbReference type="NCBI Taxonomy" id="696125"/>
    <lineage>
        <taxon>Bacteria</taxon>
        <taxon>Pseudomonadati</taxon>
        <taxon>Pseudomonadota</taxon>
        <taxon>Alphaproteobacteria</taxon>
        <taxon>Hyphomicrobiales</taxon>
        <taxon>Bartonellaceae</taxon>
        <taxon>Bartonella</taxon>
    </lineage>
</organism>
<dbReference type="Gene3D" id="2.160.20.20">
    <property type="match status" value="1"/>
</dbReference>
<accession>E6YH19</accession>
<sequence length="999" mass="108979">MCKNYLSYCAALVALFCSTHLNANTEINSVYVPQDESINKGLFVDNSRTIIMESGTIKTEKNGAHTQNLGSKIVLGDVQIETENIGLFAQDNSNITMEKGSIKAKENGVQTYGSGSKIELGNVQIESEEKGLIASGKSTITMEKGSIKAKKNSVHAQGSGSKIELGDVQIETEEKGLIAFKNSTITMEKGSIKTKKSGVHTQDVGSTIELGNIQIEAEEKGLIASQKSTIIMEKGSIKTKGNGVEAHDFRGRIELADVQIETEGLGLIAFKNGTITMEKGSIKAKKNAVQTQGLGSKIELSDVQIETENIGLFAFKDTIITMEKGSIKAKENGVEVQDSGSRIQLADVQIETGKTGVLVYNGGTIIMEKGSIKAKENGMEIQDLGGRIKLTDVKIEAKKAGISLVESGQSNILLKNSEIHADVLLNTKKAYDEAILELNANHSILQGGVRTGEETETVFNLLKGTVWILKISKEEKEPNENGEDGQLIDIFARSNSTVSKLTLNNSTIFFDKPTDDQYQILYVGPVIPEAADDRRVPNNSSKIYNAKGDTKIYFNTEWSNGLKTKDQKTDRLVINGDVSGTTTVYVNTIKGNNKTEENTSVSENESGISLIQVSGKANKDSFKLANGYTTMKGLPYKYILNAYDPNNSSQGENQNMFGPDRPYWDFRLQSAYLDSQLKVKALVPQMASYLVIPNVLFSTGFSNISQQNALLTNIRTVSLESRNNKKNFFLSSYGNTATLSSNYSALEYGYGANISYSGVQAGVALGALENQNTTTHLGLLGAYGQISFTPKNMEGAIKSTLDKWSISAFSSLHHRNGLYLDTLFSYSFVKGHIKVANIGNIAKLDDVNTLSASATISQQIITGVEGLIFEPQAQFTYQRLMFDHISDDDNLEINMNNPHQWLVRIGGRLTKTVTAVEKGHATSIYGKLNMINTFSDNDTIQISDTFHLDHMGNSIECGIGINAQLNKKIRVYADVNHQHKLQKAGVSGTSFSGGIRYHF</sequence>